<evidence type="ECO:0000313" key="4">
    <source>
        <dbReference type="EMBL" id="CAF1337792.1"/>
    </source>
</evidence>
<keyword evidence="5" id="KW-1185">Reference proteome</keyword>
<protein>
    <submittedName>
        <fullName evidence="4">Uncharacterized protein</fullName>
    </submittedName>
</protein>
<proteinExistence type="predicted"/>
<evidence type="ECO:0000256" key="2">
    <source>
        <dbReference type="SAM" id="Phobius"/>
    </source>
</evidence>
<feature type="transmembrane region" description="Helical" evidence="2">
    <location>
        <begin position="6"/>
        <end position="27"/>
    </location>
</feature>
<dbReference type="Proteomes" id="UP000663832">
    <property type="component" value="Unassembled WGS sequence"/>
</dbReference>
<gene>
    <name evidence="4" type="ORF">BJG266_LOCUS34241</name>
    <name evidence="3" type="ORF">QVE165_LOCUS15446</name>
</gene>
<dbReference type="EMBL" id="CAJNOM010000084">
    <property type="protein sequence ID" value="CAF1010610.1"/>
    <property type="molecule type" value="Genomic_DNA"/>
</dbReference>
<keyword evidence="2" id="KW-1133">Transmembrane helix</keyword>
<reference evidence="4" key="1">
    <citation type="submission" date="2021-02" db="EMBL/GenBank/DDBJ databases">
        <authorList>
            <person name="Nowell W R."/>
        </authorList>
    </citation>
    <scope>NUCLEOTIDE SEQUENCE</scope>
</reference>
<evidence type="ECO:0000313" key="3">
    <source>
        <dbReference type="EMBL" id="CAF1010610.1"/>
    </source>
</evidence>
<keyword evidence="2" id="KW-0472">Membrane</keyword>
<dbReference type="AlphaFoldDB" id="A0A815GEJ3"/>
<feature type="compositionally biased region" description="Acidic residues" evidence="1">
    <location>
        <begin position="144"/>
        <end position="158"/>
    </location>
</feature>
<evidence type="ECO:0000256" key="1">
    <source>
        <dbReference type="SAM" id="MobiDB-lite"/>
    </source>
</evidence>
<accession>A0A815GEJ3</accession>
<dbReference type="OrthoDB" id="10002748at2759"/>
<comment type="caution">
    <text evidence="4">The sequence shown here is derived from an EMBL/GenBank/DDBJ whole genome shotgun (WGS) entry which is preliminary data.</text>
</comment>
<dbReference type="Proteomes" id="UP000663877">
    <property type="component" value="Unassembled WGS sequence"/>
</dbReference>
<feature type="compositionally biased region" description="Basic residues" evidence="1">
    <location>
        <begin position="163"/>
        <end position="182"/>
    </location>
</feature>
<evidence type="ECO:0000313" key="6">
    <source>
        <dbReference type="Proteomes" id="UP000663877"/>
    </source>
</evidence>
<sequence length="409" mass="47788">MSSSSLFYISITLLVLILPVASVYNVYSYDDGHGGEEHCCVARIRENLCLATPITRSLVQVNKQCHRFDGPNKRHRYGEKRNKNEYLEKISRRLDIQSSEEIGDKILLELKKPLDTHMVQKDLVCLASKTHDINFEKCHMELVDDSDDDMDDDTDSDEDDHKPHKRHRHRGSHRHNHHRFDRQKRASINNNTKESDIMEDDDVETKQNKAEKETHRMELHQPVQIREGRGFTIRQTYTLNVTEISKTNRVSQKCLSWYRKKTRKVRHNSSKQSKSCTKLTDHVETCINQLVYSDTETNNHPQHTIVSFAKGSKLYCEDRSGHTKLLGSLRFGNVCFRTNEQILIEQSFTDIVGLSHMNKNEDVLKFITDNKKFAAEFKHDCHDKSTLVEFVAQDKEFQHKTHTKQIKKE</sequence>
<feature type="compositionally biased region" description="Basic and acidic residues" evidence="1">
    <location>
        <begin position="204"/>
        <end position="217"/>
    </location>
</feature>
<evidence type="ECO:0000313" key="5">
    <source>
        <dbReference type="Proteomes" id="UP000663832"/>
    </source>
</evidence>
<organism evidence="4 6">
    <name type="scientific">Adineta steineri</name>
    <dbReference type="NCBI Taxonomy" id="433720"/>
    <lineage>
        <taxon>Eukaryota</taxon>
        <taxon>Metazoa</taxon>
        <taxon>Spiralia</taxon>
        <taxon>Gnathifera</taxon>
        <taxon>Rotifera</taxon>
        <taxon>Eurotatoria</taxon>
        <taxon>Bdelloidea</taxon>
        <taxon>Adinetida</taxon>
        <taxon>Adinetidae</taxon>
        <taxon>Adineta</taxon>
    </lineage>
</organism>
<name>A0A815GEJ3_9BILA</name>
<keyword evidence="2" id="KW-0812">Transmembrane</keyword>
<dbReference type="EMBL" id="CAJNOI010000739">
    <property type="protein sequence ID" value="CAF1337792.1"/>
    <property type="molecule type" value="Genomic_DNA"/>
</dbReference>
<feature type="region of interest" description="Disordered" evidence="1">
    <location>
        <begin position="144"/>
        <end position="217"/>
    </location>
</feature>